<evidence type="ECO:0000313" key="4">
    <source>
        <dbReference type="Proteomes" id="UP000024635"/>
    </source>
</evidence>
<evidence type="ECO:0000313" key="3">
    <source>
        <dbReference type="EMBL" id="EYC00305.1"/>
    </source>
</evidence>
<keyword evidence="2" id="KW-0732">Signal</keyword>
<dbReference type="AlphaFoldDB" id="A0A016TCE2"/>
<organism evidence="3 4">
    <name type="scientific">Ancylostoma ceylanicum</name>
    <dbReference type="NCBI Taxonomy" id="53326"/>
    <lineage>
        <taxon>Eukaryota</taxon>
        <taxon>Metazoa</taxon>
        <taxon>Ecdysozoa</taxon>
        <taxon>Nematoda</taxon>
        <taxon>Chromadorea</taxon>
        <taxon>Rhabditida</taxon>
        <taxon>Rhabditina</taxon>
        <taxon>Rhabditomorpha</taxon>
        <taxon>Strongyloidea</taxon>
        <taxon>Ancylostomatidae</taxon>
        <taxon>Ancylostomatinae</taxon>
        <taxon>Ancylostoma</taxon>
    </lineage>
</organism>
<dbReference type="EMBL" id="JARK01001452">
    <property type="protein sequence ID" value="EYC00305.1"/>
    <property type="molecule type" value="Genomic_DNA"/>
</dbReference>
<accession>A0A016TCE2</accession>
<dbReference type="Proteomes" id="UP000024635">
    <property type="component" value="Unassembled WGS sequence"/>
</dbReference>
<feature type="chain" id="PRO_5001487259" evidence="2">
    <location>
        <begin position="27"/>
        <end position="94"/>
    </location>
</feature>
<comment type="caution">
    <text evidence="3">The sequence shown here is derived from an EMBL/GenBank/DDBJ whole genome shotgun (WGS) entry which is preliminary data.</text>
</comment>
<keyword evidence="4" id="KW-1185">Reference proteome</keyword>
<feature type="signal peptide" evidence="2">
    <location>
        <begin position="1"/>
        <end position="26"/>
    </location>
</feature>
<feature type="region of interest" description="Disordered" evidence="1">
    <location>
        <begin position="54"/>
        <end position="94"/>
    </location>
</feature>
<evidence type="ECO:0000256" key="1">
    <source>
        <dbReference type="SAM" id="MobiDB-lite"/>
    </source>
</evidence>
<evidence type="ECO:0000256" key="2">
    <source>
        <dbReference type="SAM" id="SignalP"/>
    </source>
</evidence>
<feature type="compositionally biased region" description="Acidic residues" evidence="1">
    <location>
        <begin position="80"/>
        <end position="94"/>
    </location>
</feature>
<sequence>MISYFQMNSNAMATFLLLTMLVCVTVEENWNYYITRRDRGPPTRDAEGNFLYFTQKDNDLPPINQPPNAPQGETPTETETPTEGEPSTETEEQY</sequence>
<proteinExistence type="predicted"/>
<gene>
    <name evidence="3" type="primary">Acey_s0116.g551</name>
    <name evidence="3" type="ORF">Y032_0116g551</name>
</gene>
<name>A0A016TCE2_9BILA</name>
<reference evidence="4" key="1">
    <citation type="journal article" date="2015" name="Nat. Genet.">
        <title>The genome and transcriptome of the zoonotic hookworm Ancylostoma ceylanicum identify infection-specific gene families.</title>
        <authorList>
            <person name="Schwarz E.M."/>
            <person name="Hu Y."/>
            <person name="Antoshechkin I."/>
            <person name="Miller M.M."/>
            <person name="Sternberg P.W."/>
            <person name="Aroian R.V."/>
        </authorList>
    </citation>
    <scope>NUCLEOTIDE SEQUENCE</scope>
    <source>
        <strain evidence="4">HY135</strain>
    </source>
</reference>
<protein>
    <submittedName>
        <fullName evidence="3">Uncharacterized protein</fullName>
    </submittedName>
</protein>